<feature type="domain" description="DUF4142" evidence="1">
    <location>
        <begin position="55"/>
        <end position="183"/>
    </location>
</feature>
<dbReference type="Gene3D" id="1.20.1260.10">
    <property type="match status" value="1"/>
</dbReference>
<proteinExistence type="predicted"/>
<comment type="caution">
    <text evidence="2">The sequence shown here is derived from an EMBL/GenBank/DDBJ whole genome shotgun (WGS) entry which is preliminary data.</text>
</comment>
<dbReference type="PROSITE" id="PS51257">
    <property type="entry name" value="PROKAR_LIPOPROTEIN"/>
    <property type="match status" value="1"/>
</dbReference>
<keyword evidence="3" id="KW-1185">Reference proteome</keyword>
<organism evidence="2 3">
    <name type="scientific">Pedobacter cryotolerans</name>
    <dbReference type="NCBI Taxonomy" id="2571270"/>
    <lineage>
        <taxon>Bacteria</taxon>
        <taxon>Pseudomonadati</taxon>
        <taxon>Bacteroidota</taxon>
        <taxon>Sphingobacteriia</taxon>
        <taxon>Sphingobacteriales</taxon>
        <taxon>Sphingobacteriaceae</taxon>
        <taxon>Pedobacter</taxon>
    </lineage>
</organism>
<protein>
    <submittedName>
        <fullName evidence="2">DUF4142 domain-containing protein</fullName>
    </submittedName>
</protein>
<dbReference type="Pfam" id="PF13628">
    <property type="entry name" value="DUF4142"/>
    <property type="match status" value="1"/>
</dbReference>
<dbReference type="RefSeq" id="WP_136875043.1">
    <property type="nucleotide sequence ID" value="NZ_SWBO01000002.1"/>
</dbReference>
<evidence type="ECO:0000259" key="1">
    <source>
        <dbReference type="Pfam" id="PF13628"/>
    </source>
</evidence>
<evidence type="ECO:0000313" key="3">
    <source>
        <dbReference type="Proteomes" id="UP000310477"/>
    </source>
</evidence>
<gene>
    <name evidence="2" type="ORF">FA045_04880</name>
</gene>
<dbReference type="InterPro" id="IPR025419">
    <property type="entry name" value="DUF4142"/>
</dbReference>
<dbReference type="EMBL" id="SWBO01000002">
    <property type="protein sequence ID" value="TKC02611.1"/>
    <property type="molecule type" value="Genomic_DNA"/>
</dbReference>
<dbReference type="AlphaFoldDB" id="A0A4U1CA02"/>
<name>A0A4U1CA02_9SPHI</name>
<dbReference type="PANTHER" id="PTHR38593:SF1">
    <property type="entry name" value="BLR2558 PROTEIN"/>
    <property type="match status" value="1"/>
</dbReference>
<dbReference type="OrthoDB" id="883203at2"/>
<evidence type="ECO:0000313" key="2">
    <source>
        <dbReference type="EMBL" id="TKC02611.1"/>
    </source>
</evidence>
<dbReference type="Proteomes" id="UP000310477">
    <property type="component" value="Unassembled WGS sequence"/>
</dbReference>
<dbReference type="InterPro" id="IPR012347">
    <property type="entry name" value="Ferritin-like"/>
</dbReference>
<accession>A0A4U1CA02</accession>
<dbReference type="PANTHER" id="PTHR38593">
    <property type="entry name" value="BLR2558 PROTEIN"/>
    <property type="match status" value="1"/>
</dbReference>
<sequence>MKKYILYLFPLVFAACSNDKANENKTSENTLTARADTLLIKNDEATDLDTGSRFFLERAAYANMIQIESSNRIASKTTNNELKTYAEMLITDHKAVNTQLTQLAQSKGYELPSLLPDSKMQLIDKMDELKDEGRNEYYVRLMINEQQHAIDAFALGSRSEDKEINNFATGSLPKLKQHYQQVLKIDTALQVPKANQGDDPLKISNRNKQAG</sequence>
<reference evidence="2 3" key="1">
    <citation type="submission" date="2019-04" db="EMBL/GenBank/DDBJ databases">
        <title>Pedobacter sp. AR-2-6 sp. nov., isolated from Arctic soil.</title>
        <authorList>
            <person name="Dahal R.H."/>
            <person name="Kim D.-U."/>
        </authorList>
    </citation>
    <scope>NUCLEOTIDE SEQUENCE [LARGE SCALE GENOMIC DNA]</scope>
    <source>
        <strain evidence="2 3">AR-2-6</strain>
    </source>
</reference>